<dbReference type="AlphaFoldDB" id="A0A7X0IKA0"/>
<evidence type="ECO:0000313" key="3">
    <source>
        <dbReference type="Proteomes" id="UP000555564"/>
    </source>
</evidence>
<name>A0A7X0IKA0_9ACTN</name>
<protein>
    <submittedName>
        <fullName evidence="2">Biotin operon repressor</fullName>
    </submittedName>
</protein>
<comment type="caution">
    <text evidence="2">The sequence shown here is derived from an EMBL/GenBank/DDBJ whole genome shotgun (WGS) entry which is preliminary data.</text>
</comment>
<keyword evidence="3" id="KW-1185">Reference proteome</keyword>
<gene>
    <name evidence="2" type="ORF">BJ992_006198</name>
</gene>
<sequence length="66" mass="7386">MDKLFYRPKEAADALSMSRTAVFRLIKTGELQSIKRDGYRLVPAWALLDFARALEAEAGLSAREVA</sequence>
<dbReference type="RefSeq" id="WP_184987019.1">
    <property type="nucleotide sequence ID" value="NZ_BAAALO010000021.1"/>
</dbReference>
<feature type="domain" description="Helix-turn-helix" evidence="1">
    <location>
        <begin position="5"/>
        <end position="53"/>
    </location>
</feature>
<dbReference type="EMBL" id="JACHIU010000001">
    <property type="protein sequence ID" value="MBB6476767.1"/>
    <property type="molecule type" value="Genomic_DNA"/>
</dbReference>
<accession>A0A7X0IKA0</accession>
<organism evidence="2 3">
    <name type="scientific">Sphaerisporangium rubeum</name>
    <dbReference type="NCBI Taxonomy" id="321317"/>
    <lineage>
        <taxon>Bacteria</taxon>
        <taxon>Bacillati</taxon>
        <taxon>Actinomycetota</taxon>
        <taxon>Actinomycetes</taxon>
        <taxon>Streptosporangiales</taxon>
        <taxon>Streptosporangiaceae</taxon>
        <taxon>Sphaerisporangium</taxon>
    </lineage>
</organism>
<dbReference type="InterPro" id="IPR041657">
    <property type="entry name" value="HTH_17"/>
</dbReference>
<reference evidence="2 3" key="1">
    <citation type="submission" date="2020-08" db="EMBL/GenBank/DDBJ databases">
        <title>Sequencing the genomes of 1000 actinobacteria strains.</title>
        <authorList>
            <person name="Klenk H.-P."/>
        </authorList>
    </citation>
    <scope>NUCLEOTIDE SEQUENCE [LARGE SCALE GENOMIC DNA]</scope>
    <source>
        <strain evidence="2 3">DSM 44936</strain>
    </source>
</reference>
<evidence type="ECO:0000259" key="1">
    <source>
        <dbReference type="Pfam" id="PF12728"/>
    </source>
</evidence>
<dbReference type="Proteomes" id="UP000555564">
    <property type="component" value="Unassembled WGS sequence"/>
</dbReference>
<dbReference type="Pfam" id="PF12728">
    <property type="entry name" value="HTH_17"/>
    <property type="match status" value="1"/>
</dbReference>
<proteinExistence type="predicted"/>
<evidence type="ECO:0000313" key="2">
    <source>
        <dbReference type="EMBL" id="MBB6476767.1"/>
    </source>
</evidence>